<evidence type="ECO:0000313" key="1">
    <source>
        <dbReference type="EMBL" id="QCE01111.1"/>
    </source>
</evidence>
<dbReference type="AlphaFoldDB" id="A0A4D6MKA5"/>
<name>A0A4D6MKA5_VIGUN</name>
<evidence type="ECO:0000313" key="2">
    <source>
        <dbReference type="Proteomes" id="UP000501690"/>
    </source>
</evidence>
<gene>
    <name evidence="1" type="ORF">DEO72_LG7g2404</name>
</gene>
<proteinExistence type="predicted"/>
<accession>A0A4D6MKA5</accession>
<keyword evidence="2" id="KW-1185">Reference proteome</keyword>
<dbReference type="EMBL" id="CP039351">
    <property type="protein sequence ID" value="QCE01111.1"/>
    <property type="molecule type" value="Genomic_DNA"/>
</dbReference>
<dbReference type="Proteomes" id="UP000501690">
    <property type="component" value="Linkage Group LG7"/>
</dbReference>
<protein>
    <submittedName>
        <fullName evidence="1">Uncharacterized protein</fullName>
    </submittedName>
</protein>
<organism evidence="1 2">
    <name type="scientific">Vigna unguiculata</name>
    <name type="common">Cowpea</name>
    <dbReference type="NCBI Taxonomy" id="3917"/>
    <lineage>
        <taxon>Eukaryota</taxon>
        <taxon>Viridiplantae</taxon>
        <taxon>Streptophyta</taxon>
        <taxon>Embryophyta</taxon>
        <taxon>Tracheophyta</taxon>
        <taxon>Spermatophyta</taxon>
        <taxon>Magnoliopsida</taxon>
        <taxon>eudicotyledons</taxon>
        <taxon>Gunneridae</taxon>
        <taxon>Pentapetalae</taxon>
        <taxon>rosids</taxon>
        <taxon>fabids</taxon>
        <taxon>Fabales</taxon>
        <taxon>Fabaceae</taxon>
        <taxon>Papilionoideae</taxon>
        <taxon>50 kb inversion clade</taxon>
        <taxon>NPAAA clade</taxon>
        <taxon>indigoferoid/millettioid clade</taxon>
        <taxon>Phaseoleae</taxon>
        <taxon>Vigna</taxon>
    </lineage>
</organism>
<sequence>MLAILVSIAPFRFFPLGLPSNPYRALVSLSFQFFHSLLELLCSCVRCRGSVGSFASLFQARGVLPKRGPACASAPCFEPSPRRRGLAWARTSRLSETLQPERGAGRDSAMRDCFLGFV</sequence>
<reference evidence="1 2" key="1">
    <citation type="submission" date="2019-04" db="EMBL/GenBank/DDBJ databases">
        <title>An improved genome assembly and genetic linkage map for asparagus bean, Vigna unguiculata ssp. sesquipedialis.</title>
        <authorList>
            <person name="Xia Q."/>
            <person name="Zhang R."/>
            <person name="Dong Y."/>
        </authorList>
    </citation>
    <scope>NUCLEOTIDE SEQUENCE [LARGE SCALE GENOMIC DNA]</scope>
    <source>
        <tissue evidence="1">Leaf</tissue>
    </source>
</reference>